<reference evidence="2" key="1">
    <citation type="journal article" date="2021" name="Nat. Commun.">
        <title>Genetic determinants of endophytism in the Arabidopsis root mycobiome.</title>
        <authorList>
            <person name="Mesny F."/>
            <person name="Miyauchi S."/>
            <person name="Thiergart T."/>
            <person name="Pickel B."/>
            <person name="Atanasova L."/>
            <person name="Karlsson M."/>
            <person name="Huettel B."/>
            <person name="Barry K.W."/>
            <person name="Haridas S."/>
            <person name="Chen C."/>
            <person name="Bauer D."/>
            <person name="Andreopoulos W."/>
            <person name="Pangilinan J."/>
            <person name="LaButti K."/>
            <person name="Riley R."/>
            <person name="Lipzen A."/>
            <person name="Clum A."/>
            <person name="Drula E."/>
            <person name="Henrissat B."/>
            <person name="Kohler A."/>
            <person name="Grigoriev I.V."/>
            <person name="Martin F.M."/>
            <person name="Hacquard S."/>
        </authorList>
    </citation>
    <scope>NUCLEOTIDE SEQUENCE</scope>
    <source>
        <strain evidence="2">MPI-CAGE-CH-0235</strain>
    </source>
</reference>
<comment type="caution">
    <text evidence="2">The sequence shown here is derived from an EMBL/GenBank/DDBJ whole genome shotgun (WGS) entry which is preliminary data.</text>
</comment>
<keyword evidence="3" id="KW-1185">Reference proteome</keyword>
<proteinExistence type="predicted"/>
<dbReference type="PANTHER" id="PTHR43377">
    <property type="entry name" value="BILIVERDIN REDUCTASE A"/>
    <property type="match status" value="1"/>
</dbReference>
<feature type="signal peptide" evidence="1">
    <location>
        <begin position="1"/>
        <end position="21"/>
    </location>
</feature>
<dbReference type="AlphaFoldDB" id="A0A8K0SVA0"/>
<dbReference type="InterPro" id="IPR051450">
    <property type="entry name" value="Gfo/Idh/MocA_Oxidoreductases"/>
</dbReference>
<keyword evidence="1" id="KW-0732">Signal</keyword>
<evidence type="ECO:0008006" key="4">
    <source>
        <dbReference type="Google" id="ProtNLM"/>
    </source>
</evidence>
<sequence length="525" mass="57984">MKFNNLSQAFLAFSLLATTSAAPTAETTEAIEAPEMQAQACQLEARWVSNWGEAGLRRYRVHIITTPRNDEHGYYYCSRVAAQAPIVGNPQCFWENGMFLSDVSVADGSIGYDGYKDLHRWYRVIYRVIFWQLLGNITIVLTCCGPRVQSAEIAWDKVNCPPPQPSQVPALRAVICTWVDGSLSPFNGADDDTTTSLAETTERSAFGFSETPLPLAPLVGGLVRSSLLPMERMYVAQLAKVLCQSRGAKRGMQAHMIPTLISRALQTARAELPILAGLVGHIRRVGAPRCLDILSAVERTKHNLRVTFNYRYAPHNTKIFELIQSGAIGRVTSVHFEWMLNTSHGADYFRRWHRDKRNSGGLLTSVFGDGISIGDTMSVLVRYHNGAVLTYALTAYAPWEGFRVSFNGTRGRLEMEVVENSYVNSGGEQSLEGSLERRTIQLRPLFEKPRTWNLARAREPTVGGCRPVAGPVSDEFKRAASHVDGEASMLTGIAANRSIATGEVVKVDDILRNRVAAREAGATVF</sequence>
<accession>A0A8K0SVA0</accession>
<evidence type="ECO:0000313" key="3">
    <source>
        <dbReference type="Proteomes" id="UP000813444"/>
    </source>
</evidence>
<dbReference type="EMBL" id="JAGPNK010000004">
    <property type="protein sequence ID" value="KAH7322585.1"/>
    <property type="molecule type" value="Genomic_DNA"/>
</dbReference>
<evidence type="ECO:0000313" key="2">
    <source>
        <dbReference type="EMBL" id="KAH7322585.1"/>
    </source>
</evidence>
<dbReference type="Gene3D" id="3.30.360.10">
    <property type="entry name" value="Dihydrodipicolinate Reductase, domain 2"/>
    <property type="match status" value="1"/>
</dbReference>
<dbReference type="OrthoDB" id="408743at2759"/>
<dbReference type="PANTHER" id="PTHR43377:SF2">
    <property type="entry name" value="BINDING ROSSMANN FOLD OXIDOREDUCTASE, PUTATIVE (AFU_ORTHOLOGUE AFUA_4G00560)-RELATED"/>
    <property type="match status" value="1"/>
</dbReference>
<dbReference type="SUPFAM" id="SSF55347">
    <property type="entry name" value="Glyceraldehyde-3-phosphate dehydrogenase-like, C-terminal domain"/>
    <property type="match status" value="1"/>
</dbReference>
<evidence type="ECO:0000256" key="1">
    <source>
        <dbReference type="SAM" id="SignalP"/>
    </source>
</evidence>
<dbReference type="Proteomes" id="UP000813444">
    <property type="component" value="Unassembled WGS sequence"/>
</dbReference>
<organism evidence="2 3">
    <name type="scientific">Stachybotrys elegans</name>
    <dbReference type="NCBI Taxonomy" id="80388"/>
    <lineage>
        <taxon>Eukaryota</taxon>
        <taxon>Fungi</taxon>
        <taxon>Dikarya</taxon>
        <taxon>Ascomycota</taxon>
        <taxon>Pezizomycotina</taxon>
        <taxon>Sordariomycetes</taxon>
        <taxon>Hypocreomycetidae</taxon>
        <taxon>Hypocreales</taxon>
        <taxon>Stachybotryaceae</taxon>
        <taxon>Stachybotrys</taxon>
    </lineage>
</organism>
<protein>
    <recommendedName>
        <fullName evidence="4">Gfo/Idh/MocA-like oxidoreductase C-terminal domain-containing protein</fullName>
    </recommendedName>
</protein>
<name>A0A8K0SVA0_9HYPO</name>
<gene>
    <name evidence="2" type="ORF">B0I35DRAFT_458859</name>
</gene>
<feature type="chain" id="PRO_5035472011" description="Gfo/Idh/MocA-like oxidoreductase C-terminal domain-containing protein" evidence="1">
    <location>
        <begin position="22"/>
        <end position="525"/>
    </location>
</feature>